<evidence type="ECO:0008006" key="4">
    <source>
        <dbReference type="Google" id="ProtNLM"/>
    </source>
</evidence>
<organism evidence="2 3">
    <name type="scientific">Parapedobacter koreensis</name>
    <dbReference type="NCBI Taxonomy" id="332977"/>
    <lineage>
        <taxon>Bacteria</taxon>
        <taxon>Pseudomonadati</taxon>
        <taxon>Bacteroidota</taxon>
        <taxon>Sphingobacteriia</taxon>
        <taxon>Sphingobacteriales</taxon>
        <taxon>Sphingobacteriaceae</taxon>
        <taxon>Parapedobacter</taxon>
    </lineage>
</organism>
<gene>
    <name evidence="2" type="ORF">SAMN05421740_11524</name>
</gene>
<dbReference type="Proteomes" id="UP000198916">
    <property type="component" value="Unassembled WGS sequence"/>
</dbReference>
<protein>
    <recommendedName>
        <fullName evidence="4">PepSY-associated TM region</fullName>
    </recommendedName>
</protein>
<dbReference type="AlphaFoldDB" id="A0A1H7UFA5"/>
<evidence type="ECO:0000313" key="2">
    <source>
        <dbReference type="EMBL" id="SEL95405.1"/>
    </source>
</evidence>
<proteinExistence type="predicted"/>
<accession>A0A1H7UFA5</accession>
<dbReference type="STRING" id="332977.SAMN05421740_11524"/>
<feature type="transmembrane region" description="Helical" evidence="1">
    <location>
        <begin position="9"/>
        <end position="27"/>
    </location>
</feature>
<keyword evidence="1" id="KW-1133">Transmembrane helix</keyword>
<keyword evidence="3" id="KW-1185">Reference proteome</keyword>
<reference evidence="3" key="1">
    <citation type="submission" date="2016-10" db="EMBL/GenBank/DDBJ databases">
        <authorList>
            <person name="Varghese N."/>
            <person name="Submissions S."/>
        </authorList>
    </citation>
    <scope>NUCLEOTIDE SEQUENCE [LARGE SCALE GENOMIC DNA]</scope>
    <source>
        <strain evidence="3">Jip14</strain>
    </source>
</reference>
<keyword evidence="1" id="KW-0472">Membrane</keyword>
<dbReference type="EMBL" id="FNZR01000015">
    <property type="protein sequence ID" value="SEL95405.1"/>
    <property type="molecule type" value="Genomic_DNA"/>
</dbReference>
<evidence type="ECO:0000313" key="3">
    <source>
        <dbReference type="Proteomes" id="UP000198916"/>
    </source>
</evidence>
<name>A0A1H7UFA5_9SPHI</name>
<keyword evidence="1" id="KW-0812">Transmembrane</keyword>
<evidence type="ECO:0000256" key="1">
    <source>
        <dbReference type="SAM" id="Phobius"/>
    </source>
</evidence>
<feature type="transmembrane region" description="Helical" evidence="1">
    <location>
        <begin position="54"/>
        <end position="79"/>
    </location>
</feature>
<sequence>MEYSKKRRILAFIMALPISGLFLWYVLTTPNLFNMLPFAIHESINPGGTSENTFIAIFDTIIAGILLWVIYKMLCVLLIKHK</sequence>